<keyword evidence="3" id="KW-1185">Reference proteome</keyword>
<feature type="domain" description="SCP" evidence="1">
    <location>
        <begin position="61"/>
        <end position="184"/>
    </location>
</feature>
<evidence type="ECO:0000313" key="2">
    <source>
        <dbReference type="EMBL" id="PRP93097.1"/>
    </source>
</evidence>
<dbReference type="OrthoDB" id="68195at2"/>
<accession>A0A2S9XJT7</accession>
<evidence type="ECO:0000259" key="1">
    <source>
        <dbReference type="Pfam" id="PF00188"/>
    </source>
</evidence>
<proteinExistence type="predicted"/>
<sequence length="187" mass="19942">MARHAHAPQTLGLLGALAICACTEGEPEPPDVPAELEYCAPVRDWEPARAELEEEVLVLLNEIRARGASCGDEGFAPAGPLTMNPALRCAARRHALDMGELDFFSNLDPDGLGFAERAAMAEYDATPLFQTIGARQSTAEEVVTAIMGSLGLCAQAMDPAANEVGIGHGPDTDAEYVRYWAQVYGVR</sequence>
<dbReference type="EMBL" id="PVNK01000197">
    <property type="protein sequence ID" value="PRP93097.1"/>
    <property type="molecule type" value="Genomic_DNA"/>
</dbReference>
<dbReference type="Proteomes" id="UP000237968">
    <property type="component" value="Unassembled WGS sequence"/>
</dbReference>
<dbReference type="PROSITE" id="PS51257">
    <property type="entry name" value="PROKAR_LIPOPROTEIN"/>
    <property type="match status" value="1"/>
</dbReference>
<protein>
    <submittedName>
        <fullName evidence="2">Cysteine-rich secretory protein family protein</fullName>
    </submittedName>
</protein>
<comment type="caution">
    <text evidence="2">The sequence shown here is derived from an EMBL/GenBank/DDBJ whole genome shotgun (WGS) entry which is preliminary data.</text>
</comment>
<dbReference type="PANTHER" id="PTHR31157">
    <property type="entry name" value="SCP DOMAIN-CONTAINING PROTEIN"/>
    <property type="match status" value="1"/>
</dbReference>
<organism evidence="2 3">
    <name type="scientific">Enhygromyxa salina</name>
    <dbReference type="NCBI Taxonomy" id="215803"/>
    <lineage>
        <taxon>Bacteria</taxon>
        <taxon>Pseudomonadati</taxon>
        <taxon>Myxococcota</taxon>
        <taxon>Polyangia</taxon>
        <taxon>Nannocystales</taxon>
        <taxon>Nannocystaceae</taxon>
        <taxon>Enhygromyxa</taxon>
    </lineage>
</organism>
<dbReference type="AlphaFoldDB" id="A0A2S9XJT7"/>
<evidence type="ECO:0000313" key="3">
    <source>
        <dbReference type="Proteomes" id="UP000237968"/>
    </source>
</evidence>
<dbReference type="RefSeq" id="WP_106393806.1">
    <property type="nucleotide sequence ID" value="NZ_PVNK01000197.1"/>
</dbReference>
<dbReference type="PANTHER" id="PTHR31157:SF1">
    <property type="entry name" value="SCP DOMAIN-CONTAINING PROTEIN"/>
    <property type="match status" value="1"/>
</dbReference>
<dbReference type="Gene3D" id="3.40.33.10">
    <property type="entry name" value="CAP"/>
    <property type="match status" value="1"/>
</dbReference>
<dbReference type="InterPro" id="IPR014044">
    <property type="entry name" value="CAP_dom"/>
</dbReference>
<dbReference type="Pfam" id="PF00188">
    <property type="entry name" value="CAP"/>
    <property type="match status" value="1"/>
</dbReference>
<reference evidence="2 3" key="1">
    <citation type="submission" date="2018-03" db="EMBL/GenBank/DDBJ databases">
        <title>Draft Genome Sequences of the Obligatory Marine Myxobacteria Enhygromyxa salina SWB005.</title>
        <authorList>
            <person name="Poehlein A."/>
            <person name="Moghaddam J.A."/>
            <person name="Harms H."/>
            <person name="Alanjari M."/>
            <person name="Koenig G.M."/>
            <person name="Daniel R."/>
            <person name="Schaeberle T.F."/>
        </authorList>
    </citation>
    <scope>NUCLEOTIDE SEQUENCE [LARGE SCALE GENOMIC DNA]</scope>
    <source>
        <strain evidence="2 3">SWB005</strain>
    </source>
</reference>
<dbReference type="CDD" id="cd05379">
    <property type="entry name" value="CAP_bacterial"/>
    <property type="match status" value="1"/>
</dbReference>
<name>A0A2S9XJT7_9BACT</name>
<gene>
    <name evidence="2" type="ORF">ENSA5_45400</name>
</gene>
<dbReference type="SUPFAM" id="SSF55797">
    <property type="entry name" value="PR-1-like"/>
    <property type="match status" value="1"/>
</dbReference>
<dbReference type="InterPro" id="IPR035940">
    <property type="entry name" value="CAP_sf"/>
</dbReference>